<dbReference type="OrthoDB" id="7726766at2759"/>
<evidence type="ECO:0000313" key="3">
    <source>
        <dbReference type="EMBL" id="VVC32332.1"/>
    </source>
</evidence>
<name>A0A5E4MJC1_9HEMI</name>
<dbReference type="InterPro" id="IPR009003">
    <property type="entry name" value="Peptidase_S1_PA"/>
</dbReference>
<keyword evidence="3" id="KW-0645">Protease</keyword>
<dbReference type="InterPro" id="IPR001254">
    <property type="entry name" value="Trypsin_dom"/>
</dbReference>
<accession>A0A5E4MJC1</accession>
<feature type="signal peptide" evidence="1">
    <location>
        <begin position="1"/>
        <end position="18"/>
    </location>
</feature>
<gene>
    <name evidence="3" type="ORF">CINCED_3A023883</name>
</gene>
<evidence type="ECO:0000313" key="4">
    <source>
        <dbReference type="Proteomes" id="UP000325440"/>
    </source>
</evidence>
<evidence type="ECO:0000259" key="2">
    <source>
        <dbReference type="Pfam" id="PF00089"/>
    </source>
</evidence>
<dbReference type="EMBL" id="CABPRJ010000955">
    <property type="protein sequence ID" value="VVC32332.1"/>
    <property type="molecule type" value="Genomic_DNA"/>
</dbReference>
<keyword evidence="1" id="KW-0732">Signal</keyword>
<feature type="chain" id="PRO_5022694835" evidence="1">
    <location>
        <begin position="19"/>
        <end position="406"/>
    </location>
</feature>
<organism evidence="3 4">
    <name type="scientific">Cinara cedri</name>
    <dbReference type="NCBI Taxonomy" id="506608"/>
    <lineage>
        <taxon>Eukaryota</taxon>
        <taxon>Metazoa</taxon>
        <taxon>Ecdysozoa</taxon>
        <taxon>Arthropoda</taxon>
        <taxon>Hexapoda</taxon>
        <taxon>Insecta</taxon>
        <taxon>Pterygota</taxon>
        <taxon>Neoptera</taxon>
        <taxon>Paraneoptera</taxon>
        <taxon>Hemiptera</taxon>
        <taxon>Sternorrhyncha</taxon>
        <taxon>Aphidomorpha</taxon>
        <taxon>Aphidoidea</taxon>
        <taxon>Aphididae</taxon>
        <taxon>Lachninae</taxon>
        <taxon>Cinara</taxon>
    </lineage>
</organism>
<keyword evidence="3" id="KW-0378">Hydrolase</keyword>
<sequence>MNTCFYLMLVHLVSIIYTSNEDIKITATNLSTIQRVRWLSENHSAQKEDLEVNQKNSLKPYFEKTKSMLQRLPSIARGLGRAVVSNLSPDVAPNLHTDVPMRWRIMLNFLTELNNQLQRQKVPSSFKKGVDMYTLKFKFDNELFETKHYEFKAVRDRYIAKHLPIAEEDESDKENINPMLPYWGNITPITTENQFIQRATNKHFFPYHVVIAASIDERDKWCQGALIRSNWIITSRSCLKKHFDVESMKPVRVFLDAINHKSSKSIFYSDVVLSDHITVGPILFEPDPFGLNDLTLLKLVTVPKTTEVPAVALEILANDIEEEVYCFAVTRCSDGVVRGLLYELTDQATEMNLKFMKPGSIIECDNQLLSIKTNGTSFYPLISALNWIDKSIRDGDSDTTFQIDLR</sequence>
<dbReference type="GO" id="GO:0004252">
    <property type="term" value="F:serine-type endopeptidase activity"/>
    <property type="evidence" value="ECO:0007669"/>
    <property type="project" value="InterPro"/>
</dbReference>
<feature type="domain" description="Peptidase S1" evidence="2">
    <location>
        <begin position="199"/>
        <end position="315"/>
    </location>
</feature>
<dbReference type="Proteomes" id="UP000325440">
    <property type="component" value="Unassembled WGS sequence"/>
</dbReference>
<dbReference type="InterPro" id="IPR043504">
    <property type="entry name" value="Peptidase_S1_PA_chymotrypsin"/>
</dbReference>
<protein>
    <submittedName>
        <fullName evidence="3">Peptidase S1, PA clan,Serine proteases, trypsin domain</fullName>
    </submittedName>
</protein>
<evidence type="ECO:0000256" key="1">
    <source>
        <dbReference type="SAM" id="SignalP"/>
    </source>
</evidence>
<keyword evidence="4" id="KW-1185">Reference proteome</keyword>
<proteinExistence type="predicted"/>
<dbReference type="GO" id="GO:0006508">
    <property type="term" value="P:proteolysis"/>
    <property type="evidence" value="ECO:0007669"/>
    <property type="project" value="UniProtKB-KW"/>
</dbReference>
<dbReference type="Pfam" id="PF00089">
    <property type="entry name" value="Trypsin"/>
    <property type="match status" value="1"/>
</dbReference>
<dbReference type="SUPFAM" id="SSF50494">
    <property type="entry name" value="Trypsin-like serine proteases"/>
    <property type="match status" value="1"/>
</dbReference>
<dbReference type="Gene3D" id="2.40.10.10">
    <property type="entry name" value="Trypsin-like serine proteases"/>
    <property type="match status" value="1"/>
</dbReference>
<dbReference type="AlphaFoldDB" id="A0A5E4MJC1"/>
<reference evidence="3 4" key="1">
    <citation type="submission" date="2019-08" db="EMBL/GenBank/DDBJ databases">
        <authorList>
            <person name="Alioto T."/>
            <person name="Alioto T."/>
            <person name="Gomez Garrido J."/>
        </authorList>
    </citation>
    <scope>NUCLEOTIDE SEQUENCE [LARGE SCALE GENOMIC DNA]</scope>
</reference>